<protein>
    <recommendedName>
        <fullName evidence="3">Peptidase C1A papain C-terminal domain-containing protein</fullName>
    </recommendedName>
</protein>
<keyword evidence="2" id="KW-1133">Transmembrane helix</keyword>
<dbReference type="InterPro" id="IPR013128">
    <property type="entry name" value="Peptidase_C1A"/>
</dbReference>
<feature type="domain" description="Peptidase C1A papain C-terminal" evidence="3">
    <location>
        <begin position="62"/>
        <end position="314"/>
    </location>
</feature>
<dbReference type="GO" id="GO:0008234">
    <property type="term" value="F:cysteine-type peptidase activity"/>
    <property type="evidence" value="ECO:0007669"/>
    <property type="project" value="InterPro"/>
</dbReference>
<keyword evidence="2" id="KW-0472">Membrane</keyword>
<proteinExistence type="inferred from homology"/>
<dbReference type="EMBL" id="MN739513">
    <property type="protein sequence ID" value="QHT09585.1"/>
    <property type="molecule type" value="Genomic_DNA"/>
</dbReference>
<dbReference type="Pfam" id="PF00112">
    <property type="entry name" value="Peptidase_C1"/>
    <property type="match status" value="1"/>
</dbReference>
<dbReference type="InterPro" id="IPR038765">
    <property type="entry name" value="Papain-like_cys_pep_sf"/>
</dbReference>
<evidence type="ECO:0000259" key="3">
    <source>
        <dbReference type="SMART" id="SM00645"/>
    </source>
</evidence>
<dbReference type="GO" id="GO:0006508">
    <property type="term" value="P:proteolysis"/>
    <property type="evidence" value="ECO:0007669"/>
    <property type="project" value="InterPro"/>
</dbReference>
<dbReference type="AlphaFoldDB" id="A0A6C0D1K7"/>
<evidence type="ECO:0000313" key="4">
    <source>
        <dbReference type="EMBL" id="QHT09585.1"/>
    </source>
</evidence>
<dbReference type="PANTHER" id="PTHR12411">
    <property type="entry name" value="CYSTEINE PROTEASE FAMILY C1-RELATED"/>
    <property type="match status" value="1"/>
</dbReference>
<dbReference type="SUPFAM" id="SSF54001">
    <property type="entry name" value="Cysteine proteinases"/>
    <property type="match status" value="1"/>
</dbReference>
<dbReference type="Gene3D" id="3.90.70.10">
    <property type="entry name" value="Cysteine proteinases"/>
    <property type="match status" value="1"/>
</dbReference>
<accession>A0A6C0D1K7</accession>
<keyword evidence="2" id="KW-0812">Transmembrane</keyword>
<feature type="transmembrane region" description="Helical" evidence="2">
    <location>
        <begin position="6"/>
        <end position="23"/>
    </location>
</feature>
<organism evidence="4">
    <name type="scientific">viral metagenome</name>
    <dbReference type="NCBI Taxonomy" id="1070528"/>
    <lineage>
        <taxon>unclassified sequences</taxon>
        <taxon>metagenomes</taxon>
        <taxon>organismal metagenomes</taxon>
    </lineage>
</organism>
<dbReference type="InterPro" id="IPR000668">
    <property type="entry name" value="Peptidase_C1A_C"/>
</dbReference>
<sequence>MNYIISIVLTSIIIYLIFVLLLNRRDNFIISNSLSYLPLQDFYSFNYIVNTPLTKLKSEIRVQPDIDVSNFFCYNFYNLLEAGNQGIVCGSCWAFVVTGLIGDRMIVEYNGTIKIRLSAQQLLECYDPSKGCDGESPEDIFNWMINTNFVLGKADDIPYNQLDSNKISGICPKLESGFGIQLYKNSVYSIVEYIEPNTKPDPKILKNNILNMKRDLVTNGPFFATIAVYDDLFSFREDRPYINISKNFVGGHAIEIVGYCDPGVDPRDGYTEGYWICKNSWGHNWPINEVFPGYFTIKMGKNICGIESRCGAVQLNLHNIQAKSSKQISFSNFTNYSNNFLRNRY</sequence>
<reference evidence="4" key="1">
    <citation type="journal article" date="2020" name="Nature">
        <title>Giant virus diversity and host interactions through global metagenomics.</title>
        <authorList>
            <person name="Schulz F."/>
            <person name="Roux S."/>
            <person name="Paez-Espino D."/>
            <person name="Jungbluth S."/>
            <person name="Walsh D.A."/>
            <person name="Denef V.J."/>
            <person name="McMahon K.D."/>
            <person name="Konstantinidis K.T."/>
            <person name="Eloe-Fadrosh E.A."/>
            <person name="Kyrpides N.C."/>
            <person name="Woyke T."/>
        </authorList>
    </citation>
    <scope>NUCLEOTIDE SEQUENCE</scope>
    <source>
        <strain evidence="4">GVMAG-M-3300023174-102</strain>
    </source>
</reference>
<dbReference type="SMART" id="SM00645">
    <property type="entry name" value="Pept_C1"/>
    <property type="match status" value="1"/>
</dbReference>
<evidence type="ECO:0000256" key="2">
    <source>
        <dbReference type="SAM" id="Phobius"/>
    </source>
</evidence>
<name>A0A6C0D1K7_9ZZZZ</name>
<evidence type="ECO:0000256" key="1">
    <source>
        <dbReference type="ARBA" id="ARBA00008455"/>
    </source>
</evidence>
<comment type="similarity">
    <text evidence="1">Belongs to the peptidase C1 family.</text>
</comment>